<comment type="subcellular location">
    <subcellularLocation>
        <location evidence="1">Cell membrane</location>
        <topology evidence="1">Multi-pass membrane protein</topology>
    </subcellularLocation>
</comment>
<dbReference type="AlphaFoldDB" id="A0A5J6L9I8"/>
<dbReference type="RefSeq" id="WP_151053094.1">
    <property type="nucleotide sequence ID" value="NZ_CP044222.1"/>
</dbReference>
<dbReference type="PANTHER" id="PTHR33931:SF2">
    <property type="entry name" value="HOLIN-LIKE PROTEIN CIDA"/>
    <property type="match status" value="1"/>
</dbReference>
<evidence type="ECO:0000313" key="8">
    <source>
        <dbReference type="Proteomes" id="UP000325606"/>
    </source>
</evidence>
<evidence type="ECO:0000256" key="1">
    <source>
        <dbReference type="ARBA" id="ARBA00004651"/>
    </source>
</evidence>
<dbReference type="EMBL" id="CP044222">
    <property type="protein sequence ID" value="QEW05028.1"/>
    <property type="molecule type" value="Genomic_DNA"/>
</dbReference>
<dbReference type="Proteomes" id="UP000325606">
    <property type="component" value="Chromosome"/>
</dbReference>
<evidence type="ECO:0000256" key="2">
    <source>
        <dbReference type="ARBA" id="ARBA00022475"/>
    </source>
</evidence>
<keyword evidence="3 6" id="KW-0812">Transmembrane</keyword>
<keyword evidence="4 6" id="KW-1133">Transmembrane helix</keyword>
<dbReference type="KEGG" id="nik:F5I99_00105"/>
<organism evidence="7 8">
    <name type="scientific">Nitrincola iocasae</name>
    <dbReference type="NCBI Taxonomy" id="2614693"/>
    <lineage>
        <taxon>Bacteria</taxon>
        <taxon>Pseudomonadati</taxon>
        <taxon>Pseudomonadota</taxon>
        <taxon>Gammaproteobacteria</taxon>
        <taxon>Oceanospirillales</taxon>
        <taxon>Oceanospirillaceae</taxon>
        <taxon>Nitrincola</taxon>
    </lineage>
</organism>
<evidence type="ECO:0000256" key="3">
    <source>
        <dbReference type="ARBA" id="ARBA00022692"/>
    </source>
</evidence>
<keyword evidence="2" id="KW-1003">Cell membrane</keyword>
<gene>
    <name evidence="7" type="ORF">F5I99_00105</name>
</gene>
<evidence type="ECO:0000256" key="4">
    <source>
        <dbReference type="ARBA" id="ARBA00022989"/>
    </source>
</evidence>
<accession>A0A5J6L9I8</accession>
<dbReference type="Pfam" id="PF03788">
    <property type="entry name" value="LrgA"/>
    <property type="match status" value="1"/>
</dbReference>
<dbReference type="GO" id="GO:0005886">
    <property type="term" value="C:plasma membrane"/>
    <property type="evidence" value="ECO:0007669"/>
    <property type="project" value="UniProtKB-SubCell"/>
</dbReference>
<dbReference type="PANTHER" id="PTHR33931">
    <property type="entry name" value="HOLIN-LIKE PROTEIN CIDA-RELATED"/>
    <property type="match status" value="1"/>
</dbReference>
<protein>
    <submittedName>
        <fullName evidence="7">CidA/LrgA family protein</fullName>
    </submittedName>
</protein>
<feature type="transmembrane region" description="Helical" evidence="6">
    <location>
        <begin position="59"/>
        <end position="78"/>
    </location>
</feature>
<evidence type="ECO:0000256" key="6">
    <source>
        <dbReference type="SAM" id="Phobius"/>
    </source>
</evidence>
<feature type="transmembrane region" description="Helical" evidence="6">
    <location>
        <begin position="84"/>
        <end position="106"/>
    </location>
</feature>
<keyword evidence="8" id="KW-1185">Reference proteome</keyword>
<name>A0A5J6L9I8_9GAMM</name>
<sequence length="122" mass="13142">MTVIKGFLILLLFLLLGDVIVTSLQLPVSPGVIGMLLVMLWLLMRGRMQNDLAAVSQPLIALLAMLIMPGVVGVFFVVGDYAQYWLAGLLALVVGTMLSVLTTLWLMARLMPGSTKPEGDNA</sequence>
<keyword evidence="5 6" id="KW-0472">Membrane</keyword>
<evidence type="ECO:0000313" key="7">
    <source>
        <dbReference type="EMBL" id="QEW05028.1"/>
    </source>
</evidence>
<reference evidence="7 8" key="1">
    <citation type="submission" date="2019-09" db="EMBL/GenBank/DDBJ databases">
        <title>Nitrincola iocasae sp. nov., a bacterium isolated from the sediment collected at a cold seep field in South China Sea.</title>
        <authorList>
            <person name="Zhang H."/>
            <person name="Wang H."/>
            <person name="Li C."/>
        </authorList>
    </citation>
    <scope>NUCLEOTIDE SEQUENCE [LARGE SCALE GENOMIC DNA]</scope>
    <source>
        <strain evidence="7 8">KXZD1103</strain>
    </source>
</reference>
<proteinExistence type="predicted"/>
<evidence type="ECO:0000256" key="5">
    <source>
        <dbReference type="ARBA" id="ARBA00023136"/>
    </source>
</evidence>
<dbReference type="InterPro" id="IPR005538">
    <property type="entry name" value="LrgA/CidA"/>
</dbReference>